<protein>
    <submittedName>
        <fullName evidence="5">Alkaline phosphatase</fullName>
    </submittedName>
</protein>
<gene>
    <name evidence="5" type="ORF">D7Y33_10230</name>
</gene>
<comment type="cofactor">
    <cofactor evidence="3">
        <name>Mg(2+)</name>
        <dbReference type="ChEBI" id="CHEBI:18420"/>
    </cofactor>
    <text evidence="3">Binds 1 Mg(2+) ion.</text>
</comment>
<feature type="binding site" evidence="3">
    <location>
        <position position="422"/>
    </location>
    <ligand>
        <name>Zn(2+)</name>
        <dbReference type="ChEBI" id="CHEBI:29105"/>
        <label>2</label>
    </ligand>
</feature>
<dbReference type="PANTHER" id="PTHR11596">
    <property type="entry name" value="ALKALINE PHOSPHATASE"/>
    <property type="match status" value="1"/>
</dbReference>
<feature type="chain" id="PRO_5043156460" evidence="4">
    <location>
        <begin position="30"/>
        <end position="517"/>
    </location>
</feature>
<dbReference type="RefSeq" id="WP_049428969.1">
    <property type="nucleotide sequence ID" value="NZ_CP154630.1"/>
</dbReference>
<dbReference type="Pfam" id="PF00245">
    <property type="entry name" value="Alk_phosphatase"/>
    <property type="match status" value="2"/>
</dbReference>
<dbReference type="PANTHER" id="PTHR11596:SF5">
    <property type="entry name" value="ALKALINE PHOSPHATASE"/>
    <property type="match status" value="1"/>
</dbReference>
<evidence type="ECO:0000256" key="1">
    <source>
        <dbReference type="ARBA" id="ARBA00022553"/>
    </source>
</evidence>
<evidence type="ECO:0000313" key="5">
    <source>
        <dbReference type="EMBL" id="MBA0311378.1"/>
    </source>
</evidence>
<evidence type="ECO:0000313" key="6">
    <source>
        <dbReference type="Proteomes" id="UP000822271"/>
    </source>
</evidence>
<dbReference type="GO" id="GO:0004035">
    <property type="term" value="F:alkaline phosphatase activity"/>
    <property type="evidence" value="ECO:0007669"/>
    <property type="project" value="TreeGrafter"/>
</dbReference>
<reference evidence="5" key="2">
    <citation type="journal article" date="2020" name="Front. Microbiol.">
        <title>Genetic Variants of the DSF Quorum Sensing System in Stenotrophomonas maltophilia Influence Virulence and Resistance Phenotypes Among Genotypically Diverse Clinical Isolates.</title>
        <authorList>
            <person name="Yero D."/>
            <person name="Huedo P."/>
            <person name="Conchillo-Sole O."/>
            <person name="Martinez-Servat S."/>
            <person name="Mamat U."/>
            <person name="Coves X."/>
            <person name="Llanas F."/>
            <person name="Roca I."/>
            <person name="Vila J."/>
            <person name="Schaible U.E."/>
            <person name="Daura X."/>
            <person name="Gibert I."/>
        </authorList>
    </citation>
    <scope>NUCLEOTIDE SEQUENCE</scope>
    <source>
        <strain evidence="5">OG156</strain>
    </source>
</reference>
<organism evidence="5 6">
    <name type="scientific">Stenotrophomonas maltophilia</name>
    <name type="common">Pseudomonas maltophilia</name>
    <name type="synonym">Xanthomonas maltophilia</name>
    <dbReference type="NCBI Taxonomy" id="40324"/>
    <lineage>
        <taxon>Bacteria</taxon>
        <taxon>Pseudomonadati</taxon>
        <taxon>Pseudomonadota</taxon>
        <taxon>Gammaproteobacteria</taxon>
        <taxon>Lysobacterales</taxon>
        <taxon>Lysobacteraceae</taxon>
        <taxon>Stenotrophomonas</taxon>
        <taxon>Stenotrophomonas maltophilia group</taxon>
    </lineage>
</organism>
<feature type="binding site" evidence="3">
    <location>
        <position position="184"/>
    </location>
    <ligand>
        <name>Mg(2+)</name>
        <dbReference type="ChEBI" id="CHEBI:18420"/>
    </ligand>
</feature>
<keyword evidence="1" id="KW-0597">Phosphoprotein</keyword>
<dbReference type="OrthoDB" id="9794455at2"/>
<feature type="binding site" evidence="3">
    <location>
        <position position="366"/>
    </location>
    <ligand>
        <name>Zn(2+)</name>
        <dbReference type="ChEBI" id="CHEBI:29105"/>
        <label>2</label>
    </ligand>
</feature>
<name>A0A2J0T4Z4_STEMA</name>
<dbReference type="Proteomes" id="UP000822271">
    <property type="component" value="Unassembled WGS sequence"/>
</dbReference>
<keyword evidence="4" id="KW-0732">Signal</keyword>
<sequence>MTARTPRRWLHSSLLLALAGLGGCQPALRAGAVPSGDVRPYNVIVMINDGAGWGTWDAAAYWQYGSREGAPYADFPHRLAVTTFPLNASSQPTGDNAQTLGYDVGKAWDTEPVPAQDLPFAGYQYLAAVATDSAAAGTALSSGIKTYNNAINVDNDGNAVEFNTLRAKRLGMATGVVTSVPFAHATPAAFAAQNAARNNYHAIAHQMLSQGHMDLVMGTGGPGYSVDGRACNEGTDAANAEGCANPWQWVSQQDWQQLEAGSTIAGNPAGPWRLIRSKEAFAALAQGRLPADRPLIGVPRVANTLQQARRLQVLGKDAATPSGVRKIDSVPDLATMTRGALQFLQQRSPRGLFLMVEGGATDWAAHTSACGTEWHYGQCTDQPQYGRLIEETVEFNDAVTAVVDWIERNGGWERNLLIVTTDHDNSMPMGPDAQIVAFEPIRNHGRGRMPGMSFRPTGNHSNALVPLWAKGAGSELLAKRVRGVDAGYRQHVRWNDGSYIDNTDVAAAVQEALQRPR</sequence>
<feature type="signal peptide" evidence="4">
    <location>
        <begin position="1"/>
        <end position="29"/>
    </location>
</feature>
<evidence type="ECO:0000256" key="4">
    <source>
        <dbReference type="SAM" id="SignalP"/>
    </source>
</evidence>
<feature type="binding site" evidence="3">
    <location>
        <position position="362"/>
    </location>
    <ligand>
        <name>Zn(2+)</name>
        <dbReference type="ChEBI" id="CHEBI:29105"/>
        <label>2</label>
    </ligand>
</feature>
<reference evidence="5" key="1">
    <citation type="submission" date="2018-09" db="EMBL/GenBank/DDBJ databases">
        <authorList>
            <person name="Groschel M."/>
            <person name="Kohl T."/>
            <person name="Conchillo-Sole O."/>
            <person name="Mamat U."/>
            <person name="Yero D."/>
            <person name="Niemann S."/>
            <person name="Daura X."/>
            <person name="Gibert I."/>
        </authorList>
    </citation>
    <scope>NUCLEOTIDE SEQUENCE</scope>
    <source>
        <strain evidence="5">OG156</strain>
    </source>
</reference>
<dbReference type="SMART" id="SM00098">
    <property type="entry name" value="alkPPc"/>
    <property type="match status" value="1"/>
</dbReference>
<comment type="caution">
    <text evidence="5">The sequence shown here is derived from an EMBL/GenBank/DDBJ whole genome shotgun (WGS) entry which is preliminary data.</text>
</comment>
<keyword evidence="3" id="KW-0862">Zinc</keyword>
<feature type="active site" description="Phosphoserine intermediate" evidence="2">
    <location>
        <position position="133"/>
    </location>
</feature>
<feature type="binding site" evidence="3">
    <location>
        <position position="423"/>
    </location>
    <ligand>
        <name>Zn(2+)</name>
        <dbReference type="ChEBI" id="CHEBI:29105"/>
        <label>2</label>
    </ligand>
</feature>
<dbReference type="EMBL" id="RAUE01000015">
    <property type="protein sequence ID" value="MBA0311378.1"/>
    <property type="molecule type" value="Genomic_DNA"/>
</dbReference>
<dbReference type="SUPFAM" id="SSF53649">
    <property type="entry name" value="Alkaline phosphatase-like"/>
    <property type="match status" value="1"/>
</dbReference>
<dbReference type="InterPro" id="IPR017850">
    <property type="entry name" value="Alkaline_phosphatase_core_sf"/>
</dbReference>
<feature type="binding site" evidence="3">
    <location>
        <position position="357"/>
    </location>
    <ligand>
        <name>Mg(2+)</name>
        <dbReference type="ChEBI" id="CHEBI:18420"/>
    </ligand>
</feature>
<dbReference type="PROSITE" id="PS51257">
    <property type="entry name" value="PROKAR_LIPOPROTEIN"/>
    <property type="match status" value="1"/>
</dbReference>
<accession>A0A2J0T4Z4</accession>
<keyword evidence="3" id="KW-0460">Magnesium</keyword>
<dbReference type="AlphaFoldDB" id="A0A2J0T4Z4"/>
<dbReference type="Gene3D" id="3.40.720.10">
    <property type="entry name" value="Alkaline Phosphatase, subunit A"/>
    <property type="match status" value="1"/>
</dbReference>
<comment type="cofactor">
    <cofactor evidence="3">
        <name>Zn(2+)</name>
        <dbReference type="ChEBI" id="CHEBI:29105"/>
    </cofactor>
    <text evidence="3">Binds 2 Zn(2+) ions.</text>
</comment>
<feature type="binding site" evidence="3">
    <location>
        <position position="186"/>
    </location>
    <ligand>
        <name>Mg(2+)</name>
        <dbReference type="ChEBI" id="CHEBI:18420"/>
    </ligand>
</feature>
<proteinExistence type="predicted"/>
<dbReference type="GO" id="GO:0046872">
    <property type="term" value="F:metal ion binding"/>
    <property type="evidence" value="ECO:0007669"/>
    <property type="project" value="UniProtKB-KW"/>
</dbReference>
<evidence type="ECO:0000256" key="3">
    <source>
        <dbReference type="PIRSR" id="PIRSR601952-2"/>
    </source>
</evidence>
<keyword evidence="3" id="KW-0479">Metal-binding</keyword>
<evidence type="ECO:0000256" key="2">
    <source>
        <dbReference type="PIRSR" id="PIRSR601952-1"/>
    </source>
</evidence>
<dbReference type="InterPro" id="IPR001952">
    <property type="entry name" value="Alkaline_phosphatase"/>
</dbReference>